<name>A0A7G9RYZ8_9FIRM</name>
<evidence type="ECO:0008006" key="4">
    <source>
        <dbReference type="Google" id="ProtNLM"/>
    </source>
</evidence>
<dbReference type="KEGG" id="eio:H9L01_00110"/>
<keyword evidence="3" id="KW-1185">Reference proteome</keyword>
<protein>
    <recommendedName>
        <fullName evidence="4">PilN domain-containing protein</fullName>
    </recommendedName>
</protein>
<proteinExistence type="predicted"/>
<reference evidence="2 3" key="1">
    <citation type="submission" date="2020-08" db="EMBL/GenBank/DDBJ databases">
        <title>Genome sequence of Erysipelothrix inopinata DSM 15511T.</title>
        <authorList>
            <person name="Hyun D.-W."/>
            <person name="Bae J.-W."/>
        </authorList>
    </citation>
    <scope>NUCLEOTIDE SEQUENCE [LARGE SCALE GENOMIC DNA]</scope>
    <source>
        <strain evidence="2 3">DSM 15511</strain>
    </source>
</reference>
<accession>A0A7G9RYZ8</accession>
<keyword evidence="1" id="KW-1133">Transmembrane helix</keyword>
<dbReference type="RefSeq" id="WP_187533944.1">
    <property type="nucleotide sequence ID" value="NZ_CBCSHU010000008.1"/>
</dbReference>
<evidence type="ECO:0000256" key="1">
    <source>
        <dbReference type="SAM" id="Phobius"/>
    </source>
</evidence>
<evidence type="ECO:0000313" key="3">
    <source>
        <dbReference type="Proteomes" id="UP000515928"/>
    </source>
</evidence>
<dbReference type="AlphaFoldDB" id="A0A7G9RYZ8"/>
<gene>
    <name evidence="2" type="ORF">H9L01_00110</name>
</gene>
<dbReference type="Proteomes" id="UP000515928">
    <property type="component" value="Chromosome"/>
</dbReference>
<organism evidence="2 3">
    <name type="scientific">Erysipelothrix inopinata</name>
    <dbReference type="NCBI Taxonomy" id="225084"/>
    <lineage>
        <taxon>Bacteria</taxon>
        <taxon>Bacillati</taxon>
        <taxon>Bacillota</taxon>
        <taxon>Erysipelotrichia</taxon>
        <taxon>Erysipelotrichales</taxon>
        <taxon>Erysipelotrichaceae</taxon>
        <taxon>Erysipelothrix</taxon>
    </lineage>
</organism>
<evidence type="ECO:0000313" key="2">
    <source>
        <dbReference type="EMBL" id="QNN60823.1"/>
    </source>
</evidence>
<keyword evidence="1" id="KW-0812">Transmembrane</keyword>
<sequence>MSKKMNLYQTSKTTKKTTNKKGINSKPLIILLCVFGICVMYAFNLNKKRTLMTEKEALLLMVDNVEYQKVYQEHQNLTKDMTMNRAFLKQIDSVNETLDSYQDFSGEELKSYLSLMPSGVTLDKLTIQQNQLTIGVSSSSTAALSRFVSNIKLDKYERKVHYSGYQEKTDQGGYEGQIIVEIEGGQS</sequence>
<feature type="transmembrane region" description="Helical" evidence="1">
    <location>
        <begin position="28"/>
        <end position="45"/>
    </location>
</feature>
<keyword evidence="1" id="KW-0472">Membrane</keyword>
<dbReference type="EMBL" id="CP060715">
    <property type="protein sequence ID" value="QNN60823.1"/>
    <property type="molecule type" value="Genomic_DNA"/>
</dbReference>